<dbReference type="STRING" id="229921.ADN01_17670"/>
<keyword evidence="7" id="KW-0547">Nucleotide-binding</keyword>
<keyword evidence="11" id="KW-0902">Two-component regulatory system</keyword>
<dbReference type="SUPFAM" id="SSF47384">
    <property type="entry name" value="Homodimeric domain of signal transducing histidine kinase"/>
    <property type="match status" value="1"/>
</dbReference>
<dbReference type="Gene3D" id="3.30.450.20">
    <property type="entry name" value="PAS domain"/>
    <property type="match status" value="1"/>
</dbReference>
<feature type="transmembrane region" description="Helical" evidence="14">
    <location>
        <begin position="174"/>
        <end position="198"/>
    </location>
</feature>
<comment type="subcellular location">
    <subcellularLocation>
        <location evidence="2">Membrane</location>
        <topology evidence="2">Multi-pass membrane protein</topology>
    </subcellularLocation>
</comment>
<dbReference type="NCBIfam" id="TIGR00229">
    <property type="entry name" value="sensory_box"/>
    <property type="match status" value="1"/>
</dbReference>
<keyword evidence="10 14" id="KW-1133">Transmembrane helix</keyword>
<dbReference type="InterPro" id="IPR036097">
    <property type="entry name" value="HisK_dim/P_sf"/>
</dbReference>
<dbReference type="GO" id="GO:0005524">
    <property type="term" value="F:ATP binding"/>
    <property type="evidence" value="ECO:0007669"/>
    <property type="project" value="UniProtKB-KW"/>
</dbReference>
<dbReference type="CDD" id="cd00082">
    <property type="entry name" value="HisKA"/>
    <property type="match status" value="1"/>
</dbReference>
<evidence type="ECO:0000256" key="8">
    <source>
        <dbReference type="ARBA" id="ARBA00022777"/>
    </source>
</evidence>
<dbReference type="GO" id="GO:0016020">
    <property type="term" value="C:membrane"/>
    <property type="evidence" value="ECO:0007669"/>
    <property type="project" value="UniProtKB-SubCell"/>
</dbReference>
<feature type="transmembrane region" description="Helical" evidence="14">
    <location>
        <begin position="242"/>
        <end position="264"/>
    </location>
</feature>
<dbReference type="PANTHER" id="PTHR42878:SF7">
    <property type="entry name" value="SENSOR HISTIDINE KINASE GLRK"/>
    <property type="match status" value="1"/>
</dbReference>
<evidence type="ECO:0000256" key="11">
    <source>
        <dbReference type="ARBA" id="ARBA00023012"/>
    </source>
</evidence>
<dbReference type="EC" id="2.7.13.3" evidence="3"/>
<dbReference type="InterPro" id="IPR003661">
    <property type="entry name" value="HisK_dim/P_dom"/>
</dbReference>
<dbReference type="OrthoDB" id="146410at2"/>
<keyword evidence="12 14" id="KW-0472">Membrane</keyword>
<feature type="transmembrane region" description="Helical" evidence="14">
    <location>
        <begin position="210"/>
        <end position="230"/>
    </location>
</feature>
<dbReference type="InterPro" id="IPR000700">
    <property type="entry name" value="PAS-assoc_C"/>
</dbReference>
<dbReference type="PRINTS" id="PR00344">
    <property type="entry name" value="BCTRLSENSOR"/>
</dbReference>
<accession>A0A0P6X622</accession>
<keyword evidence="9" id="KW-0067">ATP-binding</keyword>
<feature type="transmembrane region" description="Helical" evidence="14">
    <location>
        <begin position="142"/>
        <end position="162"/>
    </location>
</feature>
<dbReference type="InterPro" id="IPR036890">
    <property type="entry name" value="HATPase_C_sf"/>
</dbReference>
<dbReference type="PROSITE" id="PS50113">
    <property type="entry name" value="PAC"/>
    <property type="match status" value="1"/>
</dbReference>
<evidence type="ECO:0000256" key="7">
    <source>
        <dbReference type="ARBA" id="ARBA00022741"/>
    </source>
</evidence>
<dbReference type="Pfam" id="PF00512">
    <property type="entry name" value="HisKA"/>
    <property type="match status" value="1"/>
</dbReference>
<dbReference type="GO" id="GO:0030295">
    <property type="term" value="F:protein kinase activator activity"/>
    <property type="evidence" value="ECO:0007669"/>
    <property type="project" value="TreeGrafter"/>
</dbReference>
<evidence type="ECO:0000256" key="12">
    <source>
        <dbReference type="ARBA" id="ARBA00023136"/>
    </source>
</evidence>
<dbReference type="GO" id="GO:0000155">
    <property type="term" value="F:phosphorelay sensor kinase activity"/>
    <property type="evidence" value="ECO:0007669"/>
    <property type="project" value="InterPro"/>
</dbReference>
<dbReference type="SMART" id="SM00091">
    <property type="entry name" value="PAS"/>
    <property type="match status" value="1"/>
</dbReference>
<proteinExistence type="predicted"/>
<keyword evidence="5" id="KW-0808">Transferase</keyword>
<dbReference type="GO" id="GO:0007234">
    <property type="term" value="P:osmosensory signaling via phosphorelay pathway"/>
    <property type="evidence" value="ECO:0007669"/>
    <property type="project" value="TreeGrafter"/>
</dbReference>
<dbReference type="InterPro" id="IPR000014">
    <property type="entry name" value="PAS"/>
</dbReference>
<feature type="coiled-coil region" evidence="13">
    <location>
        <begin position="450"/>
        <end position="505"/>
    </location>
</feature>
<dbReference type="PROSITE" id="PS50109">
    <property type="entry name" value="HIS_KIN"/>
    <property type="match status" value="1"/>
</dbReference>
<dbReference type="CDD" id="cd00075">
    <property type="entry name" value="HATPase"/>
    <property type="match status" value="1"/>
</dbReference>
<dbReference type="GO" id="GO:0000156">
    <property type="term" value="F:phosphorelay response regulator activity"/>
    <property type="evidence" value="ECO:0007669"/>
    <property type="project" value="TreeGrafter"/>
</dbReference>
<evidence type="ECO:0000256" key="5">
    <source>
        <dbReference type="ARBA" id="ARBA00022679"/>
    </source>
</evidence>
<dbReference type="Proteomes" id="UP000050501">
    <property type="component" value="Unassembled WGS sequence"/>
</dbReference>
<comment type="catalytic activity">
    <reaction evidence="1">
        <text>ATP + protein L-histidine = ADP + protein N-phospho-L-histidine.</text>
        <dbReference type="EC" id="2.7.13.3"/>
    </reaction>
</comment>
<name>A0A0P6X622_9CHLR</name>
<comment type="caution">
    <text evidence="18">The sequence shown here is derived from an EMBL/GenBank/DDBJ whole genome shotgun (WGS) entry which is preliminary data.</text>
</comment>
<dbReference type="Pfam" id="PF13426">
    <property type="entry name" value="PAS_9"/>
    <property type="match status" value="1"/>
</dbReference>
<feature type="transmembrane region" description="Helical" evidence="14">
    <location>
        <begin position="20"/>
        <end position="37"/>
    </location>
</feature>
<feature type="domain" description="Histidine kinase" evidence="15">
    <location>
        <begin position="512"/>
        <end position="727"/>
    </location>
</feature>
<evidence type="ECO:0000259" key="16">
    <source>
        <dbReference type="PROSITE" id="PS50112"/>
    </source>
</evidence>
<dbReference type="Gene3D" id="1.10.287.130">
    <property type="match status" value="1"/>
</dbReference>
<reference evidence="18 19" key="1">
    <citation type="submission" date="2015-07" db="EMBL/GenBank/DDBJ databases">
        <title>Genome sequence of Levilinea saccharolytica DSM 16555.</title>
        <authorList>
            <person name="Hemp J."/>
            <person name="Ward L.M."/>
            <person name="Pace L.A."/>
            <person name="Fischer W.W."/>
        </authorList>
    </citation>
    <scope>NUCLEOTIDE SEQUENCE [LARGE SCALE GENOMIC DNA]</scope>
    <source>
        <strain evidence="18 19">KIBI-1</strain>
    </source>
</reference>
<keyword evidence="6 14" id="KW-0812">Transmembrane</keyword>
<feature type="transmembrane region" description="Helical" evidence="14">
    <location>
        <begin position="113"/>
        <end position="130"/>
    </location>
</feature>
<dbReference type="SUPFAM" id="SSF55785">
    <property type="entry name" value="PYP-like sensor domain (PAS domain)"/>
    <property type="match status" value="1"/>
</dbReference>
<keyword evidence="19" id="KW-1185">Reference proteome</keyword>
<evidence type="ECO:0000256" key="10">
    <source>
        <dbReference type="ARBA" id="ARBA00022989"/>
    </source>
</evidence>
<sequence>MLASQPQDTQTRARRSLRPLAAVFGLLYAAWLLWGRAEPWERVWMGGVTLVFAGLLSAVLTTRAARRVGPGRLRQAWGWTSAGLWAWALGDAVRLAAQAAAADATLRLSALEYLYIPGALAVWVGLLRFPRQPRPLLGRLGLLFDLTLVSTGAVTLAWLWALQPVVDAQASAGASALVLLPLGMDLLTLLLLLSLFLLSDPRSLPAPLGWVGLGLLAYLFSDLAYTAMLAGPGYQSGTLLDLGWVIGDGLLAWAALQAPVAQMNAEPPPAGRVRRWVVRLQALLPLLTVVVVGWYSLVEWQLWGRFNPTALWVTLILGLGLIARQGVLTGEVEMQQYANLVNSVAEPTFVCDSKGRLRLVNPALLEAAGYTQANDLLGRPLQQLVHPAEGTFGWITAGLKGGWRGEIHLRRRDGQMLPVSLALRPILPARGGRLALAGTAHDLSLQKRQQAALQQAYEQIAADRAELEQLNAQLEVRVAEKTADLTQALEQLEAQNRALQQLDELKTEFVSLVSHELRAPLTNISGGIELLLGGGYRLPVRARGNLTLVQAEIQRLSRFVETILDLSALDAGRLPLYPAPLLLAAALAPLRQQFMAHAQAQRLRWDIPADLPPVLADEQALNSALFHLLDNAFKYTASGEIWAQARAEAHTVRVEVCDQGPGLDEGQIPLLFERFYRSNAGDSQAVYGHGLGLYIVRRLVEAMGGEVGAENRPQGGACFWFRLPRLEERGEHGL</sequence>
<dbReference type="AlphaFoldDB" id="A0A0P6X622"/>
<keyword evidence="8" id="KW-0418">Kinase</keyword>
<evidence type="ECO:0000313" key="18">
    <source>
        <dbReference type="EMBL" id="KPL75661.1"/>
    </source>
</evidence>
<dbReference type="SMART" id="SM00387">
    <property type="entry name" value="HATPase_c"/>
    <property type="match status" value="1"/>
</dbReference>
<keyword evidence="4" id="KW-0597">Phosphoprotein</keyword>
<protein>
    <recommendedName>
        <fullName evidence="3">histidine kinase</fullName>
        <ecNumber evidence="3">2.7.13.3</ecNumber>
    </recommendedName>
</protein>
<keyword evidence="13" id="KW-0175">Coiled coil</keyword>
<dbReference type="EMBL" id="LGCM01000065">
    <property type="protein sequence ID" value="KPL75661.1"/>
    <property type="molecule type" value="Genomic_DNA"/>
</dbReference>
<evidence type="ECO:0000256" key="2">
    <source>
        <dbReference type="ARBA" id="ARBA00004141"/>
    </source>
</evidence>
<evidence type="ECO:0000256" key="6">
    <source>
        <dbReference type="ARBA" id="ARBA00022692"/>
    </source>
</evidence>
<dbReference type="InterPro" id="IPR005467">
    <property type="entry name" value="His_kinase_dom"/>
</dbReference>
<dbReference type="SUPFAM" id="SSF55874">
    <property type="entry name" value="ATPase domain of HSP90 chaperone/DNA topoisomerase II/histidine kinase"/>
    <property type="match status" value="1"/>
</dbReference>
<evidence type="ECO:0000256" key="1">
    <source>
        <dbReference type="ARBA" id="ARBA00000085"/>
    </source>
</evidence>
<feature type="transmembrane region" description="Helical" evidence="14">
    <location>
        <begin position="77"/>
        <end position="101"/>
    </location>
</feature>
<evidence type="ECO:0000256" key="4">
    <source>
        <dbReference type="ARBA" id="ARBA00022553"/>
    </source>
</evidence>
<evidence type="ECO:0000259" key="17">
    <source>
        <dbReference type="PROSITE" id="PS50113"/>
    </source>
</evidence>
<feature type="transmembrane region" description="Helical" evidence="14">
    <location>
        <begin position="43"/>
        <end position="65"/>
    </location>
</feature>
<dbReference type="InterPro" id="IPR004358">
    <property type="entry name" value="Sig_transdc_His_kin-like_C"/>
</dbReference>
<dbReference type="CDD" id="cd00130">
    <property type="entry name" value="PAS"/>
    <property type="match status" value="1"/>
</dbReference>
<organism evidence="18 19">
    <name type="scientific">Levilinea saccharolytica</name>
    <dbReference type="NCBI Taxonomy" id="229921"/>
    <lineage>
        <taxon>Bacteria</taxon>
        <taxon>Bacillati</taxon>
        <taxon>Chloroflexota</taxon>
        <taxon>Anaerolineae</taxon>
        <taxon>Anaerolineales</taxon>
        <taxon>Anaerolineaceae</taxon>
        <taxon>Levilinea</taxon>
    </lineage>
</organism>
<evidence type="ECO:0000259" key="15">
    <source>
        <dbReference type="PROSITE" id="PS50109"/>
    </source>
</evidence>
<dbReference type="PROSITE" id="PS50112">
    <property type="entry name" value="PAS"/>
    <property type="match status" value="1"/>
</dbReference>
<evidence type="ECO:0000256" key="9">
    <source>
        <dbReference type="ARBA" id="ARBA00022840"/>
    </source>
</evidence>
<dbReference type="RefSeq" id="WP_062417102.1">
    <property type="nucleotide sequence ID" value="NZ_DF967974.1"/>
</dbReference>
<evidence type="ECO:0000256" key="3">
    <source>
        <dbReference type="ARBA" id="ARBA00012438"/>
    </source>
</evidence>
<feature type="domain" description="PAS" evidence="16">
    <location>
        <begin position="333"/>
        <end position="387"/>
    </location>
</feature>
<dbReference type="InterPro" id="IPR035965">
    <property type="entry name" value="PAS-like_dom_sf"/>
</dbReference>
<evidence type="ECO:0000313" key="19">
    <source>
        <dbReference type="Proteomes" id="UP000050501"/>
    </source>
</evidence>
<dbReference type="PANTHER" id="PTHR42878">
    <property type="entry name" value="TWO-COMPONENT HISTIDINE KINASE"/>
    <property type="match status" value="1"/>
</dbReference>
<dbReference type="InterPro" id="IPR003594">
    <property type="entry name" value="HATPase_dom"/>
</dbReference>
<feature type="domain" description="PAC" evidence="17">
    <location>
        <begin position="403"/>
        <end position="455"/>
    </location>
</feature>
<evidence type="ECO:0000256" key="14">
    <source>
        <dbReference type="SAM" id="Phobius"/>
    </source>
</evidence>
<dbReference type="Pfam" id="PF02518">
    <property type="entry name" value="HATPase_c"/>
    <property type="match status" value="1"/>
</dbReference>
<evidence type="ECO:0000256" key="13">
    <source>
        <dbReference type="SAM" id="Coils"/>
    </source>
</evidence>
<gene>
    <name evidence="18" type="ORF">ADN01_17670</name>
</gene>
<dbReference type="InterPro" id="IPR050351">
    <property type="entry name" value="BphY/WalK/GraS-like"/>
</dbReference>
<dbReference type="SMART" id="SM00388">
    <property type="entry name" value="HisKA"/>
    <property type="match status" value="1"/>
</dbReference>
<feature type="transmembrane region" description="Helical" evidence="14">
    <location>
        <begin position="276"/>
        <end position="297"/>
    </location>
</feature>
<dbReference type="Gene3D" id="3.30.565.10">
    <property type="entry name" value="Histidine kinase-like ATPase, C-terminal domain"/>
    <property type="match status" value="1"/>
</dbReference>